<dbReference type="Proteomes" id="UP000033608">
    <property type="component" value="Unassembled WGS sequence"/>
</dbReference>
<keyword evidence="2" id="KW-0175">Coiled coil</keyword>
<dbReference type="InterPro" id="IPR058792">
    <property type="entry name" value="Beta-barrel_RND_2"/>
</dbReference>
<evidence type="ECO:0000259" key="4">
    <source>
        <dbReference type="Pfam" id="PF25917"/>
    </source>
</evidence>
<dbReference type="Gene3D" id="1.10.287.470">
    <property type="entry name" value="Helix hairpin bin"/>
    <property type="match status" value="1"/>
</dbReference>
<dbReference type="Gene3D" id="2.40.30.170">
    <property type="match status" value="1"/>
</dbReference>
<organism evidence="6 7">
    <name type="scientific">Devosia limi DSM 17137</name>
    <dbReference type="NCBI Taxonomy" id="1121477"/>
    <lineage>
        <taxon>Bacteria</taxon>
        <taxon>Pseudomonadati</taxon>
        <taxon>Pseudomonadota</taxon>
        <taxon>Alphaproteobacteria</taxon>
        <taxon>Hyphomicrobiales</taxon>
        <taxon>Devosiaceae</taxon>
        <taxon>Devosia</taxon>
    </lineage>
</organism>
<dbReference type="FunFam" id="2.40.30.170:FF:000010">
    <property type="entry name" value="Efflux RND transporter periplasmic adaptor subunit"/>
    <property type="match status" value="1"/>
</dbReference>
<gene>
    <name evidence="6" type="ORF">VW29_08095</name>
</gene>
<evidence type="ECO:0000313" key="6">
    <source>
        <dbReference type="EMBL" id="KKB85118.1"/>
    </source>
</evidence>
<evidence type="ECO:0000256" key="3">
    <source>
        <dbReference type="SAM" id="Phobius"/>
    </source>
</evidence>
<evidence type="ECO:0000313" key="7">
    <source>
        <dbReference type="Proteomes" id="UP000033608"/>
    </source>
</evidence>
<dbReference type="Pfam" id="PF25917">
    <property type="entry name" value="BSH_RND"/>
    <property type="match status" value="1"/>
</dbReference>
<keyword evidence="7" id="KW-1185">Reference proteome</keyword>
<dbReference type="Gene3D" id="2.40.420.20">
    <property type="match status" value="1"/>
</dbReference>
<dbReference type="InterPro" id="IPR058625">
    <property type="entry name" value="MdtA-like_BSH"/>
</dbReference>
<evidence type="ECO:0000259" key="5">
    <source>
        <dbReference type="Pfam" id="PF25954"/>
    </source>
</evidence>
<dbReference type="EMBL" id="LAJF01000061">
    <property type="protein sequence ID" value="KKB85118.1"/>
    <property type="molecule type" value="Genomic_DNA"/>
</dbReference>
<dbReference type="Pfam" id="PF25954">
    <property type="entry name" value="Beta-barrel_RND_2"/>
    <property type="match status" value="1"/>
</dbReference>
<evidence type="ECO:0000256" key="2">
    <source>
        <dbReference type="SAM" id="Coils"/>
    </source>
</evidence>
<dbReference type="Gene3D" id="2.40.50.100">
    <property type="match status" value="1"/>
</dbReference>
<proteinExistence type="inferred from homology"/>
<sequence length="417" mass="43402">MSLCSRSSPVVQQAEPIDNSKPEWALTRRERKRQALLAAGITPRRVPWVWILAVAAVAGGAAYVLIPQLTATEAATPVVAAVTPDPVKRLLSLDVTTLAPQAVQETLKATGSLAPRRTIGLTSQVGGTVSAVNFRIGDTVKAGDVLVQVDIETLSIQLQQQKSTAEATRAQLALAQTTVERTAKLLERGLVPSANLDAEQSRLEALQSNLKALEGQVAAAEIGLRNATIVAPFDGVVAARSVEPGQVTAPGAALMQLVDLSVMEMTAYVPVSASPSVSPGQPVMLTVEGLPGRQFEGSVDGISPVATQGTRTVPVLVTVANPEGELRGGMFATGHIVTAAADAALAVPPAAIREDAEGDYILKIVDGALVRQPVEPGRNWPAARMTELSAGLAVGDSFVSGRLDDLQPGMQVVVVEN</sequence>
<comment type="similarity">
    <text evidence="1">Belongs to the membrane fusion protein (MFP) (TC 8.A.1) family.</text>
</comment>
<dbReference type="PATRIC" id="fig|1121477.3.peg.2710"/>
<feature type="coiled-coil region" evidence="2">
    <location>
        <begin position="196"/>
        <end position="223"/>
    </location>
</feature>
<dbReference type="STRING" id="1121477.SAMN02745223_02543"/>
<keyword evidence="3" id="KW-1133">Transmembrane helix</keyword>
<dbReference type="GO" id="GO:1990281">
    <property type="term" value="C:efflux pump complex"/>
    <property type="evidence" value="ECO:0007669"/>
    <property type="project" value="TreeGrafter"/>
</dbReference>
<dbReference type="SUPFAM" id="SSF111369">
    <property type="entry name" value="HlyD-like secretion proteins"/>
    <property type="match status" value="1"/>
</dbReference>
<reference evidence="6 7" key="1">
    <citation type="submission" date="2015-03" db="EMBL/GenBank/DDBJ databases">
        <authorList>
            <person name="Hassan Y.I."/>
            <person name="Lepp D."/>
            <person name="Zhou T."/>
        </authorList>
    </citation>
    <scope>NUCLEOTIDE SEQUENCE [LARGE SCALE GENOMIC DNA]</scope>
    <source>
        <strain evidence="6 7">DSM 17137</strain>
    </source>
</reference>
<feature type="domain" description="CusB-like beta-barrel" evidence="5">
    <location>
        <begin position="266"/>
        <end position="338"/>
    </location>
</feature>
<dbReference type="NCBIfam" id="TIGR01730">
    <property type="entry name" value="RND_mfp"/>
    <property type="match status" value="1"/>
</dbReference>
<keyword evidence="3" id="KW-0472">Membrane</keyword>
<feature type="domain" description="Multidrug resistance protein MdtA-like barrel-sandwich hybrid" evidence="4">
    <location>
        <begin position="117"/>
        <end position="257"/>
    </location>
</feature>
<feature type="transmembrane region" description="Helical" evidence="3">
    <location>
        <begin position="48"/>
        <end position="66"/>
    </location>
</feature>
<keyword evidence="3" id="KW-0812">Transmembrane</keyword>
<name>A0A0F5LS11_9HYPH</name>
<evidence type="ECO:0000256" key="1">
    <source>
        <dbReference type="ARBA" id="ARBA00009477"/>
    </source>
</evidence>
<dbReference type="GO" id="GO:0015562">
    <property type="term" value="F:efflux transmembrane transporter activity"/>
    <property type="evidence" value="ECO:0007669"/>
    <property type="project" value="TreeGrafter"/>
</dbReference>
<protein>
    <submittedName>
        <fullName evidence="6">Uncharacterized protein</fullName>
    </submittedName>
</protein>
<dbReference type="AlphaFoldDB" id="A0A0F5LS11"/>
<comment type="caution">
    <text evidence="6">The sequence shown here is derived from an EMBL/GenBank/DDBJ whole genome shotgun (WGS) entry which is preliminary data.</text>
</comment>
<dbReference type="InterPro" id="IPR006143">
    <property type="entry name" value="RND_pump_MFP"/>
</dbReference>
<dbReference type="PANTHER" id="PTHR30469">
    <property type="entry name" value="MULTIDRUG RESISTANCE PROTEIN MDTA"/>
    <property type="match status" value="1"/>
</dbReference>
<accession>A0A0F5LS11</accession>